<protein>
    <submittedName>
        <fullName evidence="3">Uncharacterized protein</fullName>
    </submittedName>
</protein>
<feature type="compositionally biased region" description="Low complexity" evidence="1">
    <location>
        <begin position="235"/>
        <end position="246"/>
    </location>
</feature>
<feature type="compositionally biased region" description="Low complexity" evidence="1">
    <location>
        <begin position="338"/>
        <end position="349"/>
    </location>
</feature>
<keyword evidence="2" id="KW-0472">Membrane</keyword>
<accession>A0ABQ2M9N3</accession>
<evidence type="ECO:0000313" key="3">
    <source>
        <dbReference type="EMBL" id="GGO48536.1"/>
    </source>
</evidence>
<evidence type="ECO:0000256" key="2">
    <source>
        <dbReference type="SAM" id="Phobius"/>
    </source>
</evidence>
<feature type="compositionally biased region" description="Polar residues" evidence="1">
    <location>
        <begin position="1"/>
        <end position="10"/>
    </location>
</feature>
<feature type="region of interest" description="Disordered" evidence="1">
    <location>
        <begin position="327"/>
        <end position="349"/>
    </location>
</feature>
<sequence>MSSQQDQKPQGVNPRLGRPEIKRGAPGTEPPLPTRRSLRQHRRADSEAGAPAGDLSKATILELPATSISPADVGPLTGQLPRVIYATGESGSGTYAIKSPDEVAPSTGGDTAPADRPALKARRATGSADRGARGPGKQSSASVAASPVDRLPEEVTLDRDGVPVGPDGQPLSRRQLREWRRQQVTAIPGAAMPDVTAAANGPAPLDSEGAAEHGNPEPVSLTTRREATRARRAEAPAGAPSGAVAESAEIADGGTATSAAPSTSAGRPFTRESLAAEGAALAARIEAASGADPSTVDPALLREQELLAEKARQLNTGLISQVPSAAPQGASTAVKRSPTVAKPPAGPAVPKRAAVSLTDRHEPVDAQSAHGLDSIQASEWSLRERTLMIVAGLVVLILVVALIFAIVF</sequence>
<dbReference type="RefSeq" id="WP_188806810.1">
    <property type="nucleotide sequence ID" value="NZ_BAAAOU010000008.1"/>
</dbReference>
<feature type="compositionally biased region" description="Basic and acidic residues" evidence="1">
    <location>
        <begin position="150"/>
        <end position="161"/>
    </location>
</feature>
<dbReference type="Proteomes" id="UP000642509">
    <property type="component" value="Unassembled WGS sequence"/>
</dbReference>
<keyword evidence="2" id="KW-0812">Transmembrane</keyword>
<feature type="compositionally biased region" description="Basic and acidic residues" evidence="1">
    <location>
        <begin position="223"/>
        <end position="234"/>
    </location>
</feature>
<keyword evidence="2" id="KW-1133">Transmembrane helix</keyword>
<feature type="transmembrane region" description="Helical" evidence="2">
    <location>
        <begin position="387"/>
        <end position="407"/>
    </location>
</feature>
<keyword evidence="4" id="KW-1185">Reference proteome</keyword>
<proteinExistence type="predicted"/>
<evidence type="ECO:0000313" key="4">
    <source>
        <dbReference type="Proteomes" id="UP000642509"/>
    </source>
</evidence>
<organism evidence="3 4">
    <name type="scientific">Citricoccus zhacaiensis</name>
    <dbReference type="NCBI Taxonomy" id="489142"/>
    <lineage>
        <taxon>Bacteria</taxon>
        <taxon>Bacillati</taxon>
        <taxon>Actinomycetota</taxon>
        <taxon>Actinomycetes</taxon>
        <taxon>Micrococcales</taxon>
        <taxon>Micrococcaceae</taxon>
        <taxon>Citricoccus</taxon>
    </lineage>
</organism>
<gene>
    <name evidence="3" type="ORF">GCM10010977_28330</name>
</gene>
<evidence type="ECO:0000256" key="1">
    <source>
        <dbReference type="SAM" id="MobiDB-lite"/>
    </source>
</evidence>
<feature type="region of interest" description="Disordered" evidence="1">
    <location>
        <begin position="90"/>
        <end position="246"/>
    </location>
</feature>
<comment type="caution">
    <text evidence="3">The sequence shown here is derived from an EMBL/GenBank/DDBJ whole genome shotgun (WGS) entry which is preliminary data.</text>
</comment>
<dbReference type="EMBL" id="BMLQ01000009">
    <property type="protein sequence ID" value="GGO48536.1"/>
    <property type="molecule type" value="Genomic_DNA"/>
</dbReference>
<name>A0ABQ2M9N3_9MICC</name>
<feature type="region of interest" description="Disordered" evidence="1">
    <location>
        <begin position="1"/>
        <end position="57"/>
    </location>
</feature>
<reference evidence="4" key="1">
    <citation type="journal article" date="2019" name="Int. J. Syst. Evol. Microbiol.">
        <title>The Global Catalogue of Microorganisms (GCM) 10K type strain sequencing project: providing services to taxonomists for standard genome sequencing and annotation.</title>
        <authorList>
            <consortium name="The Broad Institute Genomics Platform"/>
            <consortium name="The Broad Institute Genome Sequencing Center for Infectious Disease"/>
            <person name="Wu L."/>
            <person name="Ma J."/>
        </authorList>
    </citation>
    <scope>NUCLEOTIDE SEQUENCE [LARGE SCALE GENOMIC DNA]</scope>
    <source>
        <strain evidence="4">CGMCC 1.7064</strain>
    </source>
</reference>